<dbReference type="SUPFAM" id="SSF56801">
    <property type="entry name" value="Acetyl-CoA synthetase-like"/>
    <property type="match status" value="1"/>
</dbReference>
<reference evidence="8 9" key="1">
    <citation type="submission" date="2024-10" db="EMBL/GenBank/DDBJ databases">
        <title>The Natural Products Discovery Center: Release of the First 8490 Sequenced Strains for Exploring Actinobacteria Biosynthetic Diversity.</title>
        <authorList>
            <person name="Kalkreuter E."/>
            <person name="Kautsar S.A."/>
            <person name="Yang D."/>
            <person name="Bader C.D."/>
            <person name="Teijaro C.N."/>
            <person name="Fluegel L."/>
            <person name="Davis C.M."/>
            <person name="Simpson J.R."/>
            <person name="Lauterbach L."/>
            <person name="Steele A.D."/>
            <person name="Gui C."/>
            <person name="Meng S."/>
            <person name="Li G."/>
            <person name="Viehrig K."/>
            <person name="Ye F."/>
            <person name="Su P."/>
            <person name="Kiefer A.F."/>
            <person name="Nichols A."/>
            <person name="Cepeda A.J."/>
            <person name="Yan W."/>
            <person name="Fan B."/>
            <person name="Jiang Y."/>
            <person name="Adhikari A."/>
            <person name="Zheng C.-J."/>
            <person name="Schuster L."/>
            <person name="Cowan T.M."/>
            <person name="Smanski M.J."/>
            <person name="Chevrette M.G."/>
            <person name="De Carvalho L.P.S."/>
            <person name="Shen B."/>
        </authorList>
    </citation>
    <scope>NUCLEOTIDE SEQUENCE [LARGE SCALE GENOMIC DNA]</scope>
    <source>
        <strain evidence="8 9">NPDC049639</strain>
    </source>
</reference>
<evidence type="ECO:0000259" key="7">
    <source>
        <dbReference type="Pfam" id="PF16177"/>
    </source>
</evidence>
<feature type="domain" description="AMP-dependent synthetase/ligase" evidence="5">
    <location>
        <begin position="100"/>
        <end position="470"/>
    </location>
</feature>
<dbReference type="InterPro" id="IPR045851">
    <property type="entry name" value="AMP-bd_C_sf"/>
</dbReference>
<comment type="caution">
    <text evidence="8">The sequence shown here is derived from an EMBL/GenBank/DDBJ whole genome shotgun (WGS) entry which is preliminary data.</text>
</comment>
<protein>
    <submittedName>
        <fullName evidence="8">Acetoacetate--CoA ligase</fullName>
        <ecNumber evidence="8">6.2.1.16</ecNumber>
    </submittedName>
</protein>
<evidence type="ECO:0000259" key="6">
    <source>
        <dbReference type="Pfam" id="PF13193"/>
    </source>
</evidence>
<dbReference type="InterPro" id="IPR032387">
    <property type="entry name" value="ACAS_N"/>
</dbReference>
<dbReference type="EC" id="6.2.1.16" evidence="8"/>
<dbReference type="EMBL" id="JBITLV010000011">
    <property type="protein sequence ID" value="MFI7589898.1"/>
    <property type="molecule type" value="Genomic_DNA"/>
</dbReference>
<feature type="domain" description="Acetyl-coenzyme A synthetase N-terminal" evidence="7">
    <location>
        <begin position="40"/>
        <end position="92"/>
    </location>
</feature>
<dbReference type="Proteomes" id="UP001612915">
    <property type="component" value="Unassembled WGS sequence"/>
</dbReference>
<evidence type="ECO:0000256" key="3">
    <source>
        <dbReference type="ARBA" id="ARBA00022741"/>
    </source>
</evidence>
<dbReference type="InterPro" id="IPR005914">
    <property type="entry name" value="Acac_CoA_synth"/>
</dbReference>
<dbReference type="GO" id="GO:0030729">
    <property type="term" value="F:acetoacetate-CoA ligase activity"/>
    <property type="evidence" value="ECO:0007669"/>
    <property type="project" value="UniProtKB-EC"/>
</dbReference>
<evidence type="ECO:0000313" key="9">
    <source>
        <dbReference type="Proteomes" id="UP001612915"/>
    </source>
</evidence>
<keyword evidence="9" id="KW-1185">Reference proteome</keyword>
<dbReference type="Pfam" id="PF16177">
    <property type="entry name" value="ACAS_N"/>
    <property type="match status" value="1"/>
</dbReference>
<evidence type="ECO:0000256" key="1">
    <source>
        <dbReference type="ARBA" id="ARBA00006432"/>
    </source>
</evidence>
<organism evidence="8 9">
    <name type="scientific">Spongisporangium articulatum</name>
    <dbReference type="NCBI Taxonomy" id="3362603"/>
    <lineage>
        <taxon>Bacteria</taxon>
        <taxon>Bacillati</taxon>
        <taxon>Actinomycetota</taxon>
        <taxon>Actinomycetes</taxon>
        <taxon>Kineosporiales</taxon>
        <taxon>Kineosporiaceae</taxon>
        <taxon>Spongisporangium</taxon>
    </lineage>
</organism>
<dbReference type="InterPro" id="IPR042099">
    <property type="entry name" value="ANL_N_sf"/>
</dbReference>
<keyword evidence="2 8" id="KW-0436">Ligase</keyword>
<evidence type="ECO:0000259" key="5">
    <source>
        <dbReference type="Pfam" id="PF00501"/>
    </source>
</evidence>
<dbReference type="PANTHER" id="PTHR42921:SF1">
    <property type="entry name" value="ACETOACETYL-COA SYNTHETASE"/>
    <property type="match status" value="1"/>
</dbReference>
<evidence type="ECO:0000313" key="8">
    <source>
        <dbReference type="EMBL" id="MFI7589898.1"/>
    </source>
</evidence>
<dbReference type="Pfam" id="PF00501">
    <property type="entry name" value="AMP-binding"/>
    <property type="match status" value="1"/>
</dbReference>
<dbReference type="InterPro" id="IPR000873">
    <property type="entry name" value="AMP-dep_synth/lig_dom"/>
</dbReference>
<dbReference type="NCBIfam" id="NF002937">
    <property type="entry name" value="PRK03584.1"/>
    <property type="match status" value="1"/>
</dbReference>
<dbReference type="InterPro" id="IPR020845">
    <property type="entry name" value="AMP-binding_CS"/>
</dbReference>
<gene>
    <name evidence="8" type="ORF">ACIB24_22745</name>
</gene>
<dbReference type="RefSeq" id="WP_398284501.1">
    <property type="nucleotide sequence ID" value="NZ_JBITLV010000011.1"/>
</dbReference>
<evidence type="ECO:0000256" key="2">
    <source>
        <dbReference type="ARBA" id="ARBA00022598"/>
    </source>
</evidence>
<accession>A0ABW8AV78</accession>
<dbReference type="Gene3D" id="3.30.300.30">
    <property type="match status" value="1"/>
</dbReference>
<dbReference type="Pfam" id="PF13193">
    <property type="entry name" value="AMP-binding_C"/>
    <property type="match status" value="1"/>
</dbReference>
<proteinExistence type="inferred from homology"/>
<keyword evidence="4" id="KW-0067">ATP-binding</keyword>
<dbReference type="NCBIfam" id="TIGR01217">
    <property type="entry name" value="ac_ac_CoA_syn"/>
    <property type="match status" value="1"/>
</dbReference>
<dbReference type="InterPro" id="IPR025110">
    <property type="entry name" value="AMP-bd_C"/>
</dbReference>
<dbReference type="PANTHER" id="PTHR42921">
    <property type="entry name" value="ACETOACETYL-COA SYNTHETASE"/>
    <property type="match status" value="1"/>
</dbReference>
<sequence>MTTQTGQLLRRAAPDAASTSRIGDYLAWLAREGIGEFGSYDELWRWSVSDLDAFWESIWRYFDLGPADGPVLAVDALPGAVWFPDRTVNYAETVLRMPGRAPDDVVVVAESQTRPPVTYTAAQLRDAVGRAQEGLRRAGIGRGDRVAAYAPNVPETMVLLLAAAGLGAVFTSCAPEFGTDSVVDRWSQVGPRFLLAVDGYRYGSRAVDRREQVRQIRERVSSIETVVRLPYLDASWDAGDDSTWSAFTAVAAEPSFVPTAFADPLYVLYSSGTTGLPKPIVHGHGGITLEHLKALALHLDVGPGDRFFWFTTTGWMMWNLLVSAPLVGAAVVMFDGDPGSPDVAELWRLAERTGLTYFGTSATFVQQNLKQGVEPRQGRGLDAVRAVGVTGSPLSPDGFRWVLDALGSRVQLTSLAGGTDVCTGFLGGTPLHDVHAGLIACRQLGCAVESFDPSGRPLVGEVGELVVTRPMPSMPVGFWNDPDGERLRAAYFDTFPGVWRHGDWLTIDAAGRCSLTGRSDATLNRGGVRLGTAEFYAVVEAVDGVTDSLVVHLEDPDGGAGRLLLFVVAVPASGVDDEIRAALRSKLSPRHVPDEILHVAALPRTLSGKKVEVPVKRILTGTPLERAVAPGSLADPAALEHVLAAVRV</sequence>
<dbReference type="Gene3D" id="3.40.50.12780">
    <property type="entry name" value="N-terminal domain of ligase-like"/>
    <property type="match status" value="1"/>
</dbReference>
<keyword evidence="3" id="KW-0547">Nucleotide-binding</keyword>
<name>A0ABW8AV78_9ACTN</name>
<dbReference type="PROSITE" id="PS00455">
    <property type="entry name" value="AMP_BINDING"/>
    <property type="match status" value="1"/>
</dbReference>
<evidence type="ECO:0000256" key="4">
    <source>
        <dbReference type="ARBA" id="ARBA00022840"/>
    </source>
</evidence>
<feature type="domain" description="AMP-binding enzyme C-terminal" evidence="6">
    <location>
        <begin position="538"/>
        <end position="609"/>
    </location>
</feature>
<comment type="similarity">
    <text evidence="1">Belongs to the ATP-dependent AMP-binding enzyme family.</text>
</comment>